<dbReference type="InterPro" id="IPR015304">
    <property type="entry name" value="ZinT_dom"/>
</dbReference>
<dbReference type="InterPro" id="IPR012674">
    <property type="entry name" value="Calycin"/>
</dbReference>
<dbReference type="SUPFAM" id="SSF50814">
    <property type="entry name" value="Lipocalins"/>
    <property type="match status" value="1"/>
</dbReference>
<dbReference type="Proteomes" id="UP001500631">
    <property type="component" value="Unassembled WGS sequence"/>
</dbReference>
<dbReference type="Gene3D" id="2.40.128.20">
    <property type="match status" value="1"/>
</dbReference>
<proteinExistence type="predicted"/>
<evidence type="ECO:0000259" key="3">
    <source>
        <dbReference type="Pfam" id="PF09223"/>
    </source>
</evidence>
<dbReference type="EMBL" id="BAABKE010000005">
    <property type="protein sequence ID" value="GAA5101358.1"/>
    <property type="molecule type" value="Genomic_DNA"/>
</dbReference>
<dbReference type="Pfam" id="PF10986">
    <property type="entry name" value="ZrgA"/>
    <property type="match status" value="1"/>
</dbReference>
<keyword evidence="1" id="KW-0732">Signal</keyword>
<accession>A0ABP9MWM2</accession>
<dbReference type="InterPro" id="IPR021253">
    <property type="entry name" value="ZrgA-like"/>
</dbReference>
<reference evidence="5" key="1">
    <citation type="journal article" date="2019" name="Int. J. Syst. Evol. Microbiol.">
        <title>The Global Catalogue of Microorganisms (GCM) 10K type strain sequencing project: providing services to taxonomists for standard genome sequencing and annotation.</title>
        <authorList>
            <consortium name="The Broad Institute Genomics Platform"/>
            <consortium name="The Broad Institute Genome Sequencing Center for Infectious Disease"/>
            <person name="Wu L."/>
            <person name="Ma J."/>
        </authorList>
    </citation>
    <scope>NUCLEOTIDE SEQUENCE [LARGE SCALE GENOMIC DNA]</scope>
    <source>
        <strain evidence="5">JCM 18424</strain>
    </source>
</reference>
<evidence type="ECO:0000256" key="1">
    <source>
        <dbReference type="ARBA" id="ARBA00022729"/>
    </source>
</evidence>
<gene>
    <name evidence="4" type="ORF">GCM10023338_17150</name>
</gene>
<sequence length="368" mass="41440">MKKTAIVLAVLSLQMSWAHQHHNHSEKSILASQGIFDDQDVQDRTLSDWEGDWQSIYPYLVSGELDRVLAAKAEKGDKTIEEYRAYYLNGYKTDLTLVKIHGSQIEFIAPNKVSSCEYKYSGKKILNYDSGKKGVRYQFECLDANSTAPKYIQFSDHIIAPEKAGHFHLYMGNDSHDALAVQLSNWPTFYPAAFNQSDIIHEMIGHDAHGAHQHGVANMNISIEHGNVELELEGALANFISFEYAPKSDAEIAEVKAMATQLNAIDQLFVLPKDANCAVKNLGLASDVIEPELLGHKAHSEEHKHHHTTHGNLTMTAQWQCQTPAKLQQLEVKLFPYFPHLEHVEVQMITPNGQKSAELSRKNTVIQW</sequence>
<organism evidence="4 5">
    <name type="scientific">Wohlfahrtiimonas larvae</name>
    <dbReference type="NCBI Taxonomy" id="1157986"/>
    <lineage>
        <taxon>Bacteria</taxon>
        <taxon>Pseudomonadati</taxon>
        <taxon>Pseudomonadota</taxon>
        <taxon>Gammaproteobacteria</taxon>
        <taxon>Cardiobacteriales</taxon>
        <taxon>Ignatzschineriaceae</taxon>
        <taxon>Wohlfahrtiimonas</taxon>
    </lineage>
</organism>
<feature type="domain" description="ZinT" evidence="3">
    <location>
        <begin position="31"/>
        <end position="206"/>
    </location>
</feature>
<keyword evidence="2" id="KW-0862">Zinc</keyword>
<protein>
    <recommendedName>
        <fullName evidence="3">ZinT domain-containing protein</fullName>
    </recommendedName>
</protein>
<comment type="caution">
    <text evidence="4">The sequence shown here is derived from an EMBL/GenBank/DDBJ whole genome shotgun (WGS) entry which is preliminary data.</text>
</comment>
<keyword evidence="5" id="KW-1185">Reference proteome</keyword>
<evidence type="ECO:0000256" key="2">
    <source>
        <dbReference type="ARBA" id="ARBA00022833"/>
    </source>
</evidence>
<dbReference type="Pfam" id="PF09223">
    <property type="entry name" value="ZinT"/>
    <property type="match status" value="1"/>
</dbReference>
<evidence type="ECO:0000313" key="5">
    <source>
        <dbReference type="Proteomes" id="UP001500631"/>
    </source>
</evidence>
<evidence type="ECO:0000313" key="4">
    <source>
        <dbReference type="EMBL" id="GAA5101358.1"/>
    </source>
</evidence>
<name>A0ABP9MWM2_9GAMM</name>